<feature type="chain" id="PRO_5047265121" evidence="1">
    <location>
        <begin position="21"/>
        <end position="326"/>
    </location>
</feature>
<dbReference type="InterPro" id="IPR007210">
    <property type="entry name" value="ABC_Gly_betaine_transp_sub-bd"/>
</dbReference>
<keyword evidence="4" id="KW-1185">Reference proteome</keyword>
<dbReference type="RefSeq" id="WP_379584647.1">
    <property type="nucleotide sequence ID" value="NZ_JBHSQW010000023.1"/>
</dbReference>
<dbReference type="Pfam" id="PF04069">
    <property type="entry name" value="OpuAC"/>
    <property type="match status" value="1"/>
</dbReference>
<keyword evidence="1" id="KW-0732">Signal</keyword>
<feature type="signal peptide" evidence="1">
    <location>
        <begin position="1"/>
        <end position="20"/>
    </location>
</feature>
<comment type="caution">
    <text evidence="3">The sequence shown here is derived from an EMBL/GenBank/DDBJ whole genome shotgun (WGS) entry which is preliminary data.</text>
</comment>
<evidence type="ECO:0000256" key="1">
    <source>
        <dbReference type="SAM" id="SignalP"/>
    </source>
</evidence>
<protein>
    <submittedName>
        <fullName evidence="3">Glycine betaine ABC transporter substrate-binding protein</fullName>
    </submittedName>
</protein>
<sequence length="326" mass="34327">MRARTIRARLLILLTGAALALTACGGGGGGTGSGGGGGSLAAINLSGSTFTVGSKEFTEQLVLGQIALQALAATGATVEDRTGISGTTNVRTALTSEQIDMYWEYTGTGWTVHLKHEASQAPSGSEAVYQAVAAEDLQTNHIVWLSPAPANNTYAIATAQGRGDQLGVRNLSDYARLANENPAEASLCAATEFLTRDDGWPGVEQAYGFTLPKANVAEMDLGIIYTQVPTGQQCKFGEVFATDGRIAANKLEIVSDDKNFFVPYNVAMTVREDVANKNPQLAQVFDPIAAKLTTEVLRGLNEQVDVNGQTAEEVAKQFLSDNGFTS</sequence>
<evidence type="ECO:0000259" key="2">
    <source>
        <dbReference type="Pfam" id="PF04069"/>
    </source>
</evidence>
<dbReference type="CDD" id="cd13611">
    <property type="entry name" value="PBP2_YehZ"/>
    <property type="match status" value="1"/>
</dbReference>
<evidence type="ECO:0000313" key="3">
    <source>
        <dbReference type="EMBL" id="MFC5994627.1"/>
    </source>
</evidence>
<dbReference type="Gene3D" id="3.40.190.120">
    <property type="entry name" value="Osmoprotection protein (prox), domain 2"/>
    <property type="match status" value="1"/>
</dbReference>
<proteinExistence type="predicted"/>
<organism evidence="3 4">
    <name type="scientific">Pseudonocardia hispaniensis</name>
    <dbReference type="NCBI Taxonomy" id="904933"/>
    <lineage>
        <taxon>Bacteria</taxon>
        <taxon>Bacillati</taxon>
        <taxon>Actinomycetota</taxon>
        <taxon>Actinomycetes</taxon>
        <taxon>Pseudonocardiales</taxon>
        <taxon>Pseudonocardiaceae</taxon>
        <taxon>Pseudonocardia</taxon>
    </lineage>
</organism>
<dbReference type="Proteomes" id="UP001596302">
    <property type="component" value="Unassembled WGS sequence"/>
</dbReference>
<feature type="domain" description="ABC-type glycine betaine transport system substrate-binding" evidence="2">
    <location>
        <begin position="50"/>
        <end position="320"/>
    </location>
</feature>
<dbReference type="SUPFAM" id="SSF53850">
    <property type="entry name" value="Periplasmic binding protein-like II"/>
    <property type="match status" value="1"/>
</dbReference>
<name>A0ABW1J2D4_9PSEU</name>
<accession>A0ABW1J2D4</accession>
<evidence type="ECO:0000313" key="4">
    <source>
        <dbReference type="Proteomes" id="UP001596302"/>
    </source>
</evidence>
<reference evidence="4" key="1">
    <citation type="journal article" date="2019" name="Int. J. Syst. Evol. Microbiol.">
        <title>The Global Catalogue of Microorganisms (GCM) 10K type strain sequencing project: providing services to taxonomists for standard genome sequencing and annotation.</title>
        <authorList>
            <consortium name="The Broad Institute Genomics Platform"/>
            <consortium name="The Broad Institute Genome Sequencing Center for Infectious Disease"/>
            <person name="Wu L."/>
            <person name="Ma J."/>
        </authorList>
    </citation>
    <scope>NUCLEOTIDE SEQUENCE [LARGE SCALE GENOMIC DNA]</scope>
    <source>
        <strain evidence="4">CCM 8391</strain>
    </source>
</reference>
<dbReference type="Gene3D" id="3.40.190.10">
    <property type="entry name" value="Periplasmic binding protein-like II"/>
    <property type="match status" value="1"/>
</dbReference>
<gene>
    <name evidence="3" type="ORF">ACFQE5_10450</name>
</gene>
<dbReference type="PROSITE" id="PS51257">
    <property type="entry name" value="PROKAR_LIPOPROTEIN"/>
    <property type="match status" value="1"/>
</dbReference>
<dbReference type="EMBL" id="JBHSQW010000023">
    <property type="protein sequence ID" value="MFC5994627.1"/>
    <property type="molecule type" value="Genomic_DNA"/>
</dbReference>